<dbReference type="Proteomes" id="UP000613580">
    <property type="component" value="Unassembled WGS sequence"/>
</dbReference>
<dbReference type="GO" id="GO:0032050">
    <property type="term" value="F:clathrin heavy chain binding"/>
    <property type="evidence" value="ECO:0007669"/>
    <property type="project" value="TreeGrafter"/>
</dbReference>
<proteinExistence type="inferred from homology"/>
<evidence type="ECO:0000313" key="10">
    <source>
        <dbReference type="Proteomes" id="UP000613580"/>
    </source>
</evidence>
<reference evidence="9" key="1">
    <citation type="submission" date="2020-05" db="EMBL/GenBank/DDBJ databases">
        <title>Mycena genomes resolve the evolution of fungal bioluminescence.</title>
        <authorList>
            <person name="Tsai I.J."/>
        </authorList>
    </citation>
    <scope>NUCLEOTIDE SEQUENCE</scope>
    <source>
        <strain evidence="9">110903Hualien_Pintung</strain>
    </source>
</reference>
<dbReference type="GO" id="GO:0072583">
    <property type="term" value="P:clathrin-dependent endocytosis"/>
    <property type="evidence" value="ECO:0007669"/>
    <property type="project" value="TreeGrafter"/>
</dbReference>
<keyword evidence="4 6" id="KW-0168">Coated pit</keyword>
<dbReference type="EMBL" id="JACAZE010000015">
    <property type="protein sequence ID" value="KAF7297956.1"/>
    <property type="molecule type" value="Genomic_DNA"/>
</dbReference>
<evidence type="ECO:0000313" key="9">
    <source>
        <dbReference type="EMBL" id="KAF7297956.1"/>
    </source>
</evidence>
<dbReference type="GO" id="GO:0005198">
    <property type="term" value="F:structural molecule activity"/>
    <property type="evidence" value="ECO:0007669"/>
    <property type="project" value="InterPro"/>
</dbReference>
<keyword evidence="3 6" id="KW-0472">Membrane</keyword>
<accession>A0A8H6SFY8</accession>
<comment type="function">
    <text evidence="6">Clathrin is the major protein of the polyhedral coat of coated pits and vesicles.</text>
</comment>
<sequence>MDDFADFTSSSGNAGGEIDFDAAAAAFPDISLDGDIPAAPVPARAGTLGSLGSTASNDFLAFDTESEPTTVKVTGDDEIEKFSSEFPDIEVPTSPPFIQQQAPTFGAPRPQPSAYTSTPILTQELEEDEPQVIKDWREKQAAEIAKREEAAKARRQDTITKAEQSIDEYYETYNQKKARAIRDNKDSESNFLESLSGSLTKGTTWQRICDYIELENSQSKTIARSGTGTTDLTRFKEVLLRLKREGDSAPGAAGF</sequence>
<dbReference type="GO" id="GO:0030132">
    <property type="term" value="C:clathrin coat of coated pit"/>
    <property type="evidence" value="ECO:0007669"/>
    <property type="project" value="InterPro"/>
</dbReference>
<dbReference type="OrthoDB" id="5512at2759"/>
<dbReference type="AlphaFoldDB" id="A0A8H6SFY8"/>
<comment type="similarity">
    <text evidence="2 6">Belongs to the clathrin light chain family.</text>
</comment>
<dbReference type="PANTHER" id="PTHR10639">
    <property type="entry name" value="CLATHRIN LIGHT CHAIN"/>
    <property type="match status" value="1"/>
</dbReference>
<keyword evidence="7" id="KW-0175">Coiled coil</keyword>
<keyword evidence="10" id="KW-1185">Reference proteome</keyword>
<gene>
    <name evidence="9" type="ORF">HMN09_01016500</name>
</gene>
<dbReference type="PANTHER" id="PTHR10639:SF7">
    <property type="entry name" value="CLATHRIN LIGHT CHAIN"/>
    <property type="match status" value="1"/>
</dbReference>
<dbReference type="InterPro" id="IPR000996">
    <property type="entry name" value="Clathrin_L-chain"/>
</dbReference>
<evidence type="ECO:0000256" key="1">
    <source>
        <dbReference type="ARBA" id="ARBA00004180"/>
    </source>
</evidence>
<evidence type="ECO:0000256" key="8">
    <source>
        <dbReference type="SAM" id="MobiDB-lite"/>
    </source>
</evidence>
<evidence type="ECO:0000256" key="4">
    <source>
        <dbReference type="ARBA" id="ARBA00023176"/>
    </source>
</evidence>
<dbReference type="GO" id="GO:0030130">
    <property type="term" value="C:clathrin coat of trans-Golgi network vesicle"/>
    <property type="evidence" value="ECO:0007669"/>
    <property type="project" value="InterPro"/>
</dbReference>
<protein>
    <recommendedName>
        <fullName evidence="6">Clathrin light chain</fullName>
    </recommendedName>
</protein>
<evidence type="ECO:0000256" key="6">
    <source>
        <dbReference type="RuleBase" id="RU363137"/>
    </source>
</evidence>
<evidence type="ECO:0000256" key="2">
    <source>
        <dbReference type="ARBA" id="ARBA00005263"/>
    </source>
</evidence>
<dbReference type="Pfam" id="PF01086">
    <property type="entry name" value="Clathrin_lg_ch"/>
    <property type="match status" value="1"/>
</dbReference>
<feature type="region of interest" description="Disordered" evidence="8">
    <location>
        <begin position="87"/>
        <end position="111"/>
    </location>
</feature>
<keyword evidence="5 6" id="KW-0968">Cytoplasmic vesicle</keyword>
<evidence type="ECO:0000256" key="7">
    <source>
        <dbReference type="SAM" id="Coils"/>
    </source>
</evidence>
<name>A0A8H6SFY8_MYCCL</name>
<organism evidence="9 10">
    <name type="scientific">Mycena chlorophos</name>
    <name type="common">Agaric fungus</name>
    <name type="synonym">Agaricus chlorophos</name>
    <dbReference type="NCBI Taxonomy" id="658473"/>
    <lineage>
        <taxon>Eukaryota</taxon>
        <taxon>Fungi</taxon>
        <taxon>Dikarya</taxon>
        <taxon>Basidiomycota</taxon>
        <taxon>Agaricomycotina</taxon>
        <taxon>Agaricomycetes</taxon>
        <taxon>Agaricomycetidae</taxon>
        <taxon>Agaricales</taxon>
        <taxon>Marasmiineae</taxon>
        <taxon>Mycenaceae</taxon>
        <taxon>Mycena</taxon>
    </lineage>
</organism>
<evidence type="ECO:0000256" key="3">
    <source>
        <dbReference type="ARBA" id="ARBA00023136"/>
    </source>
</evidence>
<comment type="caution">
    <text evidence="9">The sequence shown here is derived from an EMBL/GenBank/DDBJ whole genome shotgun (WGS) entry which is preliminary data.</text>
</comment>
<comment type="subcellular location">
    <subcellularLocation>
        <location evidence="1 6">Cytoplasmic vesicle membrane</location>
        <topology evidence="1 6">Peripheral membrane protein</topology>
        <orientation evidence="1 6">Cytoplasmic side</orientation>
    </subcellularLocation>
    <subcellularLocation>
        <location evidence="6">Membrane</location>
        <location evidence="6">Coated pit</location>
        <topology evidence="6">Peripheral membrane protein</topology>
        <orientation evidence="6">Cytoplasmic side</orientation>
    </subcellularLocation>
    <text evidence="6">Cytoplasmic face of coated pits and vesicles.</text>
</comment>
<evidence type="ECO:0000256" key="5">
    <source>
        <dbReference type="ARBA" id="ARBA00023329"/>
    </source>
</evidence>
<feature type="coiled-coil region" evidence="7">
    <location>
        <begin position="159"/>
        <end position="190"/>
    </location>
</feature>
<dbReference type="GO" id="GO:0006886">
    <property type="term" value="P:intracellular protein transport"/>
    <property type="evidence" value="ECO:0007669"/>
    <property type="project" value="InterPro"/>
</dbReference>